<dbReference type="PRINTS" id="PR00633">
    <property type="entry name" value="RCCNDNSATION"/>
</dbReference>
<dbReference type="InParanoid" id="H3B8S0"/>
<dbReference type="Gene3D" id="2.130.10.30">
    <property type="entry name" value="Regulator of chromosome condensation 1/beta-lactamase-inhibitor protein II"/>
    <property type="match status" value="1"/>
</dbReference>
<proteinExistence type="predicted"/>
<evidence type="ECO:0000256" key="1">
    <source>
        <dbReference type="PROSITE-ProRule" id="PRU00235"/>
    </source>
</evidence>
<name>H3B8S0_LATCH</name>
<dbReference type="eggNOG" id="KOG1426">
    <property type="taxonomic scope" value="Eukaryota"/>
</dbReference>
<dbReference type="SUPFAM" id="SSF50985">
    <property type="entry name" value="RCC1/BLIP-II"/>
    <property type="match status" value="1"/>
</dbReference>
<feature type="repeat" description="RCC1" evidence="1">
    <location>
        <begin position="247"/>
        <end position="338"/>
    </location>
</feature>
<dbReference type="FunCoup" id="H3B8S0">
    <property type="interactions" value="285"/>
</dbReference>
<dbReference type="EMBL" id="AFYH01021291">
    <property type="status" value="NOT_ANNOTATED_CDS"/>
    <property type="molecule type" value="Genomic_DNA"/>
</dbReference>
<dbReference type="InterPro" id="IPR052830">
    <property type="entry name" value="RCC1_domain-containing"/>
</dbReference>
<organism evidence="2 3">
    <name type="scientific">Latimeria chalumnae</name>
    <name type="common">Coelacanth</name>
    <dbReference type="NCBI Taxonomy" id="7897"/>
    <lineage>
        <taxon>Eukaryota</taxon>
        <taxon>Metazoa</taxon>
        <taxon>Chordata</taxon>
        <taxon>Craniata</taxon>
        <taxon>Vertebrata</taxon>
        <taxon>Euteleostomi</taxon>
        <taxon>Coelacanthiformes</taxon>
        <taxon>Coelacanthidae</taxon>
        <taxon>Latimeria</taxon>
    </lineage>
</organism>
<dbReference type="Bgee" id="ENSLACG00000016112">
    <property type="expression patterns" value="Expressed in muscle tissue and 2 other cell types or tissues"/>
</dbReference>
<reference evidence="2" key="3">
    <citation type="submission" date="2025-09" db="UniProtKB">
        <authorList>
            <consortium name="Ensembl"/>
        </authorList>
    </citation>
    <scope>IDENTIFICATION</scope>
</reference>
<dbReference type="EMBL" id="AFYH01021290">
    <property type="status" value="NOT_ANNOTATED_CDS"/>
    <property type="molecule type" value="Genomic_DNA"/>
</dbReference>
<dbReference type="STRING" id="7897.ENSLACP00000018291"/>
<dbReference type="InterPro" id="IPR009091">
    <property type="entry name" value="RCC1/BLIP-II"/>
</dbReference>
<dbReference type="PANTHER" id="PTHR46849">
    <property type="entry name" value="RCC1 DOMAIN-CONTAINING PROTEIN 1"/>
    <property type="match status" value="1"/>
</dbReference>
<dbReference type="PROSITE" id="PS50012">
    <property type="entry name" value="RCC1_3"/>
    <property type="match status" value="2"/>
</dbReference>
<dbReference type="PANTHER" id="PTHR46849:SF1">
    <property type="entry name" value="RCC1 DOMAIN-CONTAINING PROTEIN 1"/>
    <property type="match status" value="1"/>
</dbReference>
<feature type="repeat" description="RCC1" evidence="1">
    <location>
        <begin position="193"/>
        <end position="244"/>
    </location>
</feature>
<keyword evidence="3" id="KW-1185">Reference proteome</keyword>
<evidence type="ECO:0000313" key="3">
    <source>
        <dbReference type="Proteomes" id="UP000008672"/>
    </source>
</evidence>
<dbReference type="OMA" id="WQDRVEC"/>
<dbReference type="Ensembl" id="ENSLACT00000018423.1">
    <property type="protein sequence ID" value="ENSLACP00000018291.1"/>
    <property type="gene ID" value="ENSLACG00000016112.1"/>
</dbReference>
<protein>
    <submittedName>
        <fullName evidence="2">RCC1 domain containing 1</fullName>
    </submittedName>
</protein>
<dbReference type="Proteomes" id="UP000008672">
    <property type="component" value="Unassembled WGS sequence"/>
</dbReference>
<dbReference type="GeneTree" id="ENSGT00940000164520"/>
<evidence type="ECO:0000313" key="2">
    <source>
        <dbReference type="Ensembl" id="ENSLACP00000018291.1"/>
    </source>
</evidence>
<dbReference type="InterPro" id="IPR000408">
    <property type="entry name" value="Reg_chr_condens"/>
</dbReference>
<dbReference type="AlphaFoldDB" id="H3B8S0"/>
<dbReference type="Pfam" id="PF00415">
    <property type="entry name" value="RCC1"/>
    <property type="match status" value="1"/>
</dbReference>
<reference evidence="3" key="1">
    <citation type="submission" date="2011-08" db="EMBL/GenBank/DDBJ databases">
        <title>The draft genome of Latimeria chalumnae.</title>
        <authorList>
            <person name="Di Palma F."/>
            <person name="Alfoldi J."/>
            <person name="Johnson J."/>
            <person name="Berlin A."/>
            <person name="Gnerre S."/>
            <person name="Jaffe D."/>
            <person name="MacCallum I."/>
            <person name="Young S."/>
            <person name="Walker B.J."/>
            <person name="Lander E."/>
            <person name="Lindblad-Toh K."/>
        </authorList>
    </citation>
    <scope>NUCLEOTIDE SEQUENCE [LARGE SCALE GENOMIC DNA]</scope>
    <source>
        <strain evidence="3">Wild caught</strain>
    </source>
</reference>
<gene>
    <name evidence="2" type="primary">LOC102361315</name>
</gene>
<reference evidence="2" key="2">
    <citation type="submission" date="2025-08" db="UniProtKB">
        <authorList>
            <consortium name="Ensembl"/>
        </authorList>
    </citation>
    <scope>IDENTIFICATION</scope>
</reference>
<dbReference type="HOGENOM" id="CLU_005210_2_1_1"/>
<accession>H3B8S0</accession>
<sequence>PRMAAGWFGFGFSGFGQLDPGGGEEEGARIPSPRRLTFIPDLAEPNRAESAVRKVSPYWSGAAVLTGASSLLLWGFLGGLPRQSVSLTGPEIQGCKDLLASEKFTLLLFRDRVECWDTGGLALRRAGVEPMWKMELTGKHHGPPSFFLFEALPLVSQGYLIPKSPFFQPLSPQLQARKLTLGTEHALLLSQDGAVYSWGSGRHGQLGHGGVASETDPHIVEALQGVTMVDVAAGGWHSVSIGGKETGDIYIWGWNESGQLGFPSKRLSAEQCTITLVLFSHVSHTMEAHHEVEEGNGSGGMDMFISIQPFPALLDLPDGPEVTRVSCGSRHTCAVTRT</sequence>